<dbReference type="Gene3D" id="2.130.10.10">
    <property type="entry name" value="YVTN repeat-like/Quinoprotein amine dehydrogenase"/>
    <property type="match status" value="1"/>
</dbReference>
<dbReference type="OrthoDB" id="244107at2759"/>
<feature type="domain" description="Vps41 beta-propeller" evidence="5">
    <location>
        <begin position="381"/>
        <end position="523"/>
    </location>
</feature>
<dbReference type="InterPro" id="IPR011990">
    <property type="entry name" value="TPR-like_helical_dom_sf"/>
</dbReference>
<evidence type="ECO:0000313" key="6">
    <source>
        <dbReference type="EMBL" id="RPA95958.1"/>
    </source>
</evidence>
<dbReference type="GO" id="GO:0034058">
    <property type="term" value="P:endosomal vesicle fusion"/>
    <property type="evidence" value="ECO:0007669"/>
    <property type="project" value="TreeGrafter"/>
</dbReference>
<dbReference type="GO" id="GO:0006623">
    <property type="term" value="P:protein targeting to vacuole"/>
    <property type="evidence" value="ECO:0007669"/>
    <property type="project" value="InterPro"/>
</dbReference>
<evidence type="ECO:0000256" key="3">
    <source>
        <dbReference type="PROSITE-ProRule" id="PRU01006"/>
    </source>
</evidence>
<keyword evidence="1" id="KW-0813">Transport</keyword>
<keyword evidence="2" id="KW-0653">Protein transport</keyword>
<keyword evidence="7" id="KW-1185">Reference proteome</keyword>
<evidence type="ECO:0000259" key="5">
    <source>
        <dbReference type="Pfam" id="PF23411"/>
    </source>
</evidence>
<evidence type="ECO:0000256" key="1">
    <source>
        <dbReference type="ARBA" id="ARBA00022448"/>
    </source>
</evidence>
<dbReference type="InterPro" id="IPR045111">
    <property type="entry name" value="Vps41/Vps8"/>
</dbReference>
<evidence type="ECO:0000313" key="7">
    <source>
        <dbReference type="Proteomes" id="UP000276215"/>
    </source>
</evidence>
<dbReference type="InterPro" id="IPR057780">
    <property type="entry name" value="Beta-prop_Vps41"/>
</dbReference>
<dbReference type="Pfam" id="PF23411">
    <property type="entry name" value="Beta-prop_Vps41"/>
    <property type="match status" value="3"/>
</dbReference>
<organism evidence="6 7">
    <name type="scientific">Choiromyces venosus 120613-1</name>
    <dbReference type="NCBI Taxonomy" id="1336337"/>
    <lineage>
        <taxon>Eukaryota</taxon>
        <taxon>Fungi</taxon>
        <taxon>Dikarya</taxon>
        <taxon>Ascomycota</taxon>
        <taxon>Pezizomycotina</taxon>
        <taxon>Pezizomycetes</taxon>
        <taxon>Pezizales</taxon>
        <taxon>Tuberaceae</taxon>
        <taxon>Choiromyces</taxon>
    </lineage>
</organism>
<dbReference type="InterPro" id="IPR036322">
    <property type="entry name" value="WD40_repeat_dom_sf"/>
</dbReference>
<feature type="domain" description="Vps41 beta-propeller" evidence="5">
    <location>
        <begin position="142"/>
        <end position="270"/>
    </location>
</feature>
<dbReference type="PANTHER" id="PTHR12616:SF1">
    <property type="entry name" value="VACUOLAR PROTEIN SORTING-ASSOCIATED PROTEIN 41 HOMOLOG"/>
    <property type="match status" value="1"/>
</dbReference>
<feature type="repeat" description="CHCR" evidence="3">
    <location>
        <begin position="981"/>
        <end position="1083"/>
    </location>
</feature>
<evidence type="ECO:0000256" key="2">
    <source>
        <dbReference type="ARBA" id="ARBA00022927"/>
    </source>
</evidence>
<dbReference type="SUPFAM" id="SSF57850">
    <property type="entry name" value="RING/U-box"/>
    <property type="match status" value="1"/>
</dbReference>
<dbReference type="GO" id="GO:0005770">
    <property type="term" value="C:late endosome"/>
    <property type="evidence" value="ECO:0007669"/>
    <property type="project" value="TreeGrafter"/>
</dbReference>
<dbReference type="EMBL" id="ML120419">
    <property type="protein sequence ID" value="RPA95958.1"/>
    <property type="molecule type" value="Genomic_DNA"/>
</dbReference>
<dbReference type="InterPro" id="IPR000547">
    <property type="entry name" value="Clathrin_H-chain/VPS_repeat"/>
</dbReference>
<reference evidence="6 7" key="1">
    <citation type="journal article" date="2018" name="Nat. Ecol. Evol.">
        <title>Pezizomycetes genomes reveal the molecular basis of ectomycorrhizal truffle lifestyle.</title>
        <authorList>
            <person name="Murat C."/>
            <person name="Payen T."/>
            <person name="Noel B."/>
            <person name="Kuo A."/>
            <person name="Morin E."/>
            <person name="Chen J."/>
            <person name="Kohler A."/>
            <person name="Krizsan K."/>
            <person name="Balestrini R."/>
            <person name="Da Silva C."/>
            <person name="Montanini B."/>
            <person name="Hainaut M."/>
            <person name="Levati E."/>
            <person name="Barry K.W."/>
            <person name="Belfiori B."/>
            <person name="Cichocki N."/>
            <person name="Clum A."/>
            <person name="Dockter R.B."/>
            <person name="Fauchery L."/>
            <person name="Guy J."/>
            <person name="Iotti M."/>
            <person name="Le Tacon F."/>
            <person name="Lindquist E.A."/>
            <person name="Lipzen A."/>
            <person name="Malagnac F."/>
            <person name="Mello A."/>
            <person name="Molinier V."/>
            <person name="Miyauchi S."/>
            <person name="Poulain J."/>
            <person name="Riccioni C."/>
            <person name="Rubini A."/>
            <person name="Sitrit Y."/>
            <person name="Splivallo R."/>
            <person name="Traeger S."/>
            <person name="Wang M."/>
            <person name="Zifcakova L."/>
            <person name="Wipf D."/>
            <person name="Zambonelli A."/>
            <person name="Paolocci F."/>
            <person name="Nowrousian M."/>
            <person name="Ottonello S."/>
            <person name="Baldrian P."/>
            <person name="Spatafora J.W."/>
            <person name="Henrissat B."/>
            <person name="Nagy L.G."/>
            <person name="Aury J.M."/>
            <person name="Wincker P."/>
            <person name="Grigoriev I.V."/>
            <person name="Bonfante P."/>
            <person name="Martin F.M."/>
        </authorList>
    </citation>
    <scope>NUCLEOTIDE SEQUENCE [LARGE SCALE GENOMIC DNA]</scope>
    <source>
        <strain evidence="6 7">120613-1</strain>
    </source>
</reference>
<dbReference type="PANTHER" id="PTHR12616">
    <property type="entry name" value="VACUOLAR PROTEIN SORTING VPS41"/>
    <property type="match status" value="1"/>
</dbReference>
<feature type="region of interest" description="Disordered" evidence="4">
    <location>
        <begin position="1"/>
        <end position="56"/>
    </location>
</feature>
<sequence length="1290" mass="141090">MSLPGSPSQSRRDEEQQEIEGRGRGPEAATEEEDREEEEVGEEEEEEEDEEPRLKYTRLTRSLGGVYRNGDAVSTSLVFGERMIIGTHNGNIHILSLPSLHSIRVYHAHSASITSISISPPPPPPLPAQIRRFAAHQDRNIHVATSAIDGLVCIVPLLPANPGNNSSTVPYSKSEITFKNFKRPIQSVALSPNFRTDRTFISGGLAGNLILSVAPPAGGGGGMAWMGLGGGSGKDTVLHSGEGAISAISWSKESPRFVAWTNEQGIKIMRSHIVPPEVKKEEVTEGTEGGPSIGVNPGLASWIPGLGVGGRPVGEIAWKRISAIERPESIPEELAAVHKPRLEWIDRRNLSEDDVDGRTLTTADDVSPTAVKGKPSIGTDWGQREKLLVGWGGTIWVIDVFAGDGTGEEEKRAGWAEIVHILQTDCTISGLTMYSPSLVLLLAYLKEDTPSSPEPGQASSSGAGAEASSLNSQSRTRRGRTNALTPELRFIDLNTSEEVSADELLMSRFEGLAVGDYHLGVLPANPPMITRPPSVSGEGDILGIGTASNYLWAAGVNATQIFSSAASVRSLGSASRRESFSSASVSKASGSLSGLRGMKEKKEDVGWEEYSGKKIYITSPYDVVFATERSPKDHLGWLLEKEKYKDAWELVDAQPDIIASSDIASLSEYDEIERIVVDADASDPAYDSDSTISGGKQKVVQMSSAAEKEKRRIGELWLRSLIDVGDWATAGAVCGKVLGMSGRWEHWVWVFEAAGKIEEITPYIPSIPLSPPLPNVIYEIVLAHYLTNDRLRFQQLLMHNWRPEGSRTLYDPRTLIDAVERKLDNREDDVHEGDKDWMILQECLAKLFMVVAEPRNALKFYVILKNADEAFKLIREFRLVDAVKDDIPSFMKLRVSDEQMQKATTAELERETEEAIGLLVQEAGHGIVGPKTVVRQLDDDKVVGGKLFLFFYLRRLWIGGAGDSSGMGGEGIGIGGGGILAEFGDLMVELFAEYDRPLLMEFLKDSHSYSLEKASAVCERRNYIPELVHLLSKTGQTKRALFLIIDKLADVSQAIAFAKTQDDPDLWNDLLDYSMDKPKFIRGLLENVGTTIDPITLVRRIPTGLEIEGLKAALGKILKEYGVQWSICDGVAKVLRSEVARGMEELRKGQRRGVKFEVAIERELYLSTEADGSITEDGGTVRDVELEREEVGLGVGGRYACGVCKVDFELTEKDTLIAFACRHVFHVRCLIIAHGSEADVPEVCGHDVEEEIQGIMGRSVGTKVTHAALIRQKVQGGCVLCEQRGGEDDY</sequence>
<feature type="compositionally biased region" description="Acidic residues" evidence="4">
    <location>
        <begin position="29"/>
        <end position="51"/>
    </location>
</feature>
<dbReference type="STRING" id="1336337.A0A3N4JG62"/>
<evidence type="ECO:0000256" key="4">
    <source>
        <dbReference type="SAM" id="MobiDB-lite"/>
    </source>
</evidence>
<dbReference type="Pfam" id="PF23556">
    <property type="entry name" value="TPR_Vps41"/>
    <property type="match status" value="1"/>
</dbReference>
<dbReference type="GO" id="GO:0016236">
    <property type="term" value="P:macroautophagy"/>
    <property type="evidence" value="ECO:0007669"/>
    <property type="project" value="TreeGrafter"/>
</dbReference>
<dbReference type="PROSITE" id="PS50236">
    <property type="entry name" value="CHCR"/>
    <property type="match status" value="1"/>
</dbReference>
<dbReference type="GO" id="GO:0009267">
    <property type="term" value="P:cellular response to starvation"/>
    <property type="evidence" value="ECO:0007669"/>
    <property type="project" value="TreeGrafter"/>
</dbReference>
<feature type="region of interest" description="Disordered" evidence="4">
    <location>
        <begin position="449"/>
        <end position="481"/>
    </location>
</feature>
<name>A0A3N4JG62_9PEZI</name>
<feature type="compositionally biased region" description="Low complexity" evidence="4">
    <location>
        <begin position="450"/>
        <end position="469"/>
    </location>
</feature>
<dbReference type="SUPFAM" id="SSF50978">
    <property type="entry name" value="WD40 repeat-like"/>
    <property type="match status" value="1"/>
</dbReference>
<gene>
    <name evidence="6" type="ORF">L873DRAFT_1744442</name>
</gene>
<dbReference type="GO" id="GO:0030897">
    <property type="term" value="C:HOPS complex"/>
    <property type="evidence" value="ECO:0007669"/>
    <property type="project" value="TreeGrafter"/>
</dbReference>
<feature type="compositionally biased region" description="Basic and acidic residues" evidence="4">
    <location>
        <begin position="10"/>
        <end position="25"/>
    </location>
</feature>
<proteinExistence type="predicted"/>
<feature type="domain" description="Vps41 beta-propeller" evidence="5">
    <location>
        <begin position="54"/>
        <end position="119"/>
    </location>
</feature>
<protein>
    <recommendedName>
        <fullName evidence="5">Vps41 beta-propeller domain-containing protein</fullName>
    </recommendedName>
</protein>
<dbReference type="InterPro" id="IPR015943">
    <property type="entry name" value="WD40/YVTN_repeat-like_dom_sf"/>
</dbReference>
<dbReference type="Gene3D" id="1.25.40.10">
    <property type="entry name" value="Tetratricopeptide repeat domain"/>
    <property type="match status" value="1"/>
</dbReference>
<accession>A0A3N4JG62</accession>
<dbReference type="CDD" id="cd16448">
    <property type="entry name" value="RING-H2"/>
    <property type="match status" value="1"/>
</dbReference>
<dbReference type="Proteomes" id="UP000276215">
    <property type="component" value="Unassembled WGS sequence"/>
</dbReference>